<dbReference type="Gene3D" id="1.10.443.10">
    <property type="entry name" value="Intergrase catalytic core"/>
    <property type="match status" value="1"/>
</dbReference>
<dbReference type="InterPro" id="IPR010998">
    <property type="entry name" value="Integrase_recombinase_N"/>
</dbReference>
<evidence type="ECO:0000256" key="4">
    <source>
        <dbReference type="ARBA" id="ARBA00023172"/>
    </source>
</evidence>
<dbReference type="InterPro" id="IPR013762">
    <property type="entry name" value="Integrase-like_cat_sf"/>
</dbReference>
<evidence type="ECO:0000313" key="7">
    <source>
        <dbReference type="Proteomes" id="UP000320876"/>
    </source>
</evidence>
<dbReference type="Pfam" id="PF22022">
    <property type="entry name" value="Phage_int_M"/>
    <property type="match status" value="1"/>
</dbReference>
<keyword evidence="2" id="KW-0229">DNA integration</keyword>
<accession>A0A542DQQ3</accession>
<dbReference type="AlphaFoldDB" id="A0A542DQQ3"/>
<dbReference type="GO" id="GO:0015074">
    <property type="term" value="P:DNA integration"/>
    <property type="evidence" value="ECO:0007669"/>
    <property type="project" value="UniProtKB-KW"/>
</dbReference>
<keyword evidence="3" id="KW-0238">DNA-binding</keyword>
<dbReference type="PANTHER" id="PTHR30629">
    <property type="entry name" value="PROPHAGE INTEGRASE"/>
    <property type="match status" value="1"/>
</dbReference>
<dbReference type="GO" id="GO:0006310">
    <property type="term" value="P:DNA recombination"/>
    <property type="evidence" value="ECO:0007669"/>
    <property type="project" value="UniProtKB-KW"/>
</dbReference>
<evidence type="ECO:0000313" key="6">
    <source>
        <dbReference type="EMBL" id="TQJ05441.1"/>
    </source>
</evidence>
<dbReference type="InterPro" id="IPR011010">
    <property type="entry name" value="DNA_brk_join_enz"/>
</dbReference>
<dbReference type="RefSeq" id="WP_142000962.1">
    <property type="nucleotide sequence ID" value="NZ_VFML01000001.1"/>
</dbReference>
<dbReference type="EMBL" id="VFML01000001">
    <property type="protein sequence ID" value="TQJ05441.1"/>
    <property type="molecule type" value="Genomic_DNA"/>
</dbReference>
<comment type="similarity">
    <text evidence="1">Belongs to the 'phage' integrase family.</text>
</comment>
<dbReference type="CDD" id="cd01189">
    <property type="entry name" value="INT_ICEBs1_C_like"/>
    <property type="match status" value="1"/>
</dbReference>
<comment type="caution">
    <text evidence="6">The sequence shown here is derived from an EMBL/GenBank/DDBJ whole genome shotgun (WGS) entry which is preliminary data.</text>
</comment>
<evidence type="ECO:0000259" key="5">
    <source>
        <dbReference type="PROSITE" id="PS51898"/>
    </source>
</evidence>
<dbReference type="GO" id="GO:0003677">
    <property type="term" value="F:DNA binding"/>
    <property type="evidence" value="ECO:0007669"/>
    <property type="project" value="UniProtKB-KW"/>
</dbReference>
<evidence type="ECO:0000256" key="2">
    <source>
        <dbReference type="ARBA" id="ARBA00022908"/>
    </source>
</evidence>
<dbReference type="PROSITE" id="PS51898">
    <property type="entry name" value="TYR_RECOMBINASE"/>
    <property type="match status" value="1"/>
</dbReference>
<gene>
    <name evidence="6" type="ORF">FB471_5272</name>
</gene>
<name>A0A542DQQ3_AMYCI</name>
<evidence type="ECO:0000256" key="1">
    <source>
        <dbReference type="ARBA" id="ARBA00008857"/>
    </source>
</evidence>
<keyword evidence="4" id="KW-0233">DNA recombination</keyword>
<feature type="domain" description="Tyr recombinase" evidence="5">
    <location>
        <begin position="181"/>
        <end position="380"/>
    </location>
</feature>
<dbReference type="InterPro" id="IPR002104">
    <property type="entry name" value="Integrase_catalytic"/>
</dbReference>
<reference evidence="6 7" key="1">
    <citation type="submission" date="2019-06" db="EMBL/GenBank/DDBJ databases">
        <title>Sequencing the genomes of 1000 actinobacteria strains.</title>
        <authorList>
            <person name="Klenk H.-P."/>
        </authorList>
    </citation>
    <scope>NUCLEOTIDE SEQUENCE [LARGE SCALE GENOMIC DNA]</scope>
    <source>
        <strain evidence="6 7">DSM 45679</strain>
    </source>
</reference>
<evidence type="ECO:0000256" key="3">
    <source>
        <dbReference type="ARBA" id="ARBA00023125"/>
    </source>
</evidence>
<dbReference type="InterPro" id="IPR050808">
    <property type="entry name" value="Phage_Integrase"/>
</dbReference>
<proteinExistence type="inferred from homology"/>
<dbReference type="OrthoDB" id="4326943at2"/>
<dbReference type="SUPFAM" id="SSF56349">
    <property type="entry name" value="DNA breaking-rejoining enzymes"/>
    <property type="match status" value="1"/>
</dbReference>
<keyword evidence="7" id="KW-1185">Reference proteome</keyword>
<protein>
    <submittedName>
        <fullName evidence="6">Site-specific recombinase XerD</fullName>
    </submittedName>
</protein>
<dbReference type="Pfam" id="PF00589">
    <property type="entry name" value="Phage_integrase"/>
    <property type="match status" value="1"/>
</dbReference>
<dbReference type="Gene3D" id="1.10.150.130">
    <property type="match status" value="1"/>
</dbReference>
<sequence>MGRPPLAVGTHGTIRFVKLAKGYRAKARYRGYDGVVRDLSRSGASKTKAERELKSAIASELQTPTGGDITGRSRFREVAERWLAWQERRVADGERATGTLDNYRSMLNNHVLSAFGELRVSEVTVPRLDRFFPVVRQKASAAHARTARAVVGGVLRYAVRHGALTTNPIREIEPIEGGSRKKARALSPDERRSWLAQLELDPRAVGKDLPDLTRFLMATGVRIGEALALYWEDVDLDAGTVAIAWTVVRVRGEGLRRTDPKSESGERLLALPTWAVDMLRLRWKTAQAENRAPDSPVFPDTYGGLRDPSNTRRALREARGSEGFAWVTSHVFRKTAATIMDEAGLSARVIADQLGHARPSLTQDVYMGRGAVSTDAATALENVL</sequence>
<dbReference type="InterPro" id="IPR053876">
    <property type="entry name" value="Phage_int_M"/>
</dbReference>
<dbReference type="Proteomes" id="UP000320876">
    <property type="component" value="Unassembled WGS sequence"/>
</dbReference>
<organism evidence="6 7">
    <name type="scientific">Amycolatopsis cihanbeyliensis</name>
    <dbReference type="NCBI Taxonomy" id="1128664"/>
    <lineage>
        <taxon>Bacteria</taxon>
        <taxon>Bacillati</taxon>
        <taxon>Actinomycetota</taxon>
        <taxon>Actinomycetes</taxon>
        <taxon>Pseudonocardiales</taxon>
        <taxon>Pseudonocardiaceae</taxon>
        <taxon>Amycolatopsis</taxon>
    </lineage>
</organism>
<dbReference type="PANTHER" id="PTHR30629:SF2">
    <property type="entry name" value="PROPHAGE INTEGRASE INTS-RELATED"/>
    <property type="match status" value="1"/>
</dbReference>